<dbReference type="GO" id="GO:0003735">
    <property type="term" value="F:structural constituent of ribosome"/>
    <property type="evidence" value="ECO:0007669"/>
    <property type="project" value="InterPro"/>
</dbReference>
<accession>A0A7J4IVF4</accession>
<sequence length="50" mass="6094">MRHELTRKKRGQRKCKKCGNNKGLIRKYNLYLCRRCFREEAALIGFKKYS</sequence>
<dbReference type="Gene3D" id="4.10.830.10">
    <property type="entry name" value="30s Ribosomal Protein S14, Chain N"/>
    <property type="match status" value="1"/>
</dbReference>
<dbReference type="InterPro" id="IPR001209">
    <property type="entry name" value="Ribosomal_uS14"/>
</dbReference>
<dbReference type="InterPro" id="IPR039744">
    <property type="entry name" value="RIbosomal_uS14_euk_arc"/>
</dbReference>
<dbReference type="NCBIfam" id="NF004424">
    <property type="entry name" value="PRK05766.1"/>
    <property type="match status" value="1"/>
</dbReference>
<dbReference type="EMBL" id="DUFG01000017">
    <property type="protein sequence ID" value="HIH08339.1"/>
    <property type="molecule type" value="Genomic_DNA"/>
</dbReference>
<evidence type="ECO:0000313" key="4">
    <source>
        <dbReference type="EMBL" id="MBS3059360.1"/>
    </source>
</evidence>
<evidence type="ECO:0000313" key="5">
    <source>
        <dbReference type="Proteomes" id="UP000577419"/>
    </source>
</evidence>
<dbReference type="FunFam" id="4.10.830.10:FF:000002">
    <property type="entry name" value="40S ribosomal protein S29"/>
    <property type="match status" value="1"/>
</dbReference>
<dbReference type="PANTHER" id="PTHR12010">
    <property type="entry name" value="40S RIBOSOMAL PROTEIN S29"/>
    <property type="match status" value="1"/>
</dbReference>
<reference evidence="4" key="2">
    <citation type="submission" date="2021-03" db="EMBL/GenBank/DDBJ databases">
        <authorList>
            <person name="Jaffe A."/>
        </authorList>
    </citation>
    <scope>NUCLEOTIDE SEQUENCE</scope>
    <source>
        <strain evidence="4">RIFCSPHIGHO2_01_FULL_GW2011_AR10_43_9</strain>
    </source>
</reference>
<dbReference type="Proteomes" id="UP000577419">
    <property type="component" value="Unassembled WGS sequence"/>
</dbReference>
<protein>
    <submittedName>
        <fullName evidence="3">30S ribosomal protein S14</fullName>
    </submittedName>
</protein>
<evidence type="ECO:0000256" key="1">
    <source>
        <dbReference type="ARBA" id="ARBA00022980"/>
    </source>
</evidence>
<dbReference type="GO" id="GO:0022627">
    <property type="term" value="C:cytosolic small ribosomal subunit"/>
    <property type="evidence" value="ECO:0007669"/>
    <property type="project" value="TreeGrafter"/>
</dbReference>
<dbReference type="PANTHER" id="PTHR12010:SF2">
    <property type="entry name" value="40S RIBOSOMAL PROTEIN S29"/>
    <property type="match status" value="1"/>
</dbReference>
<evidence type="ECO:0000256" key="2">
    <source>
        <dbReference type="ARBA" id="ARBA00023274"/>
    </source>
</evidence>
<reference evidence="4" key="3">
    <citation type="submission" date="2021-05" db="EMBL/GenBank/DDBJ databases">
        <title>Protein family content uncovers lineage relationships and bacterial pathway maintenance mechanisms in DPANN archaea.</title>
        <authorList>
            <person name="Castelle C.J."/>
            <person name="Meheust R."/>
            <person name="Jaffe A.L."/>
            <person name="Seitz K."/>
            <person name="Gong X."/>
            <person name="Baker B.J."/>
            <person name="Banfield J.F."/>
        </authorList>
    </citation>
    <scope>NUCLEOTIDE SEQUENCE</scope>
    <source>
        <strain evidence="4">RIFCSPHIGHO2_01_FULL_GW2011_AR10_43_9</strain>
    </source>
</reference>
<comment type="caution">
    <text evidence="3">The sequence shown here is derived from an EMBL/GenBank/DDBJ whole genome shotgun (WGS) entry which is preliminary data.</text>
</comment>
<dbReference type="GO" id="GO:0002181">
    <property type="term" value="P:cytoplasmic translation"/>
    <property type="evidence" value="ECO:0007669"/>
    <property type="project" value="TreeGrafter"/>
</dbReference>
<dbReference type="GO" id="GO:0008270">
    <property type="term" value="F:zinc ion binding"/>
    <property type="evidence" value="ECO:0007669"/>
    <property type="project" value="InterPro"/>
</dbReference>
<organism evidence="3 5">
    <name type="scientific">Candidatus Iainarchaeum sp</name>
    <dbReference type="NCBI Taxonomy" id="3101447"/>
    <lineage>
        <taxon>Archaea</taxon>
        <taxon>Candidatus Iainarchaeota</taxon>
        <taxon>Candidatus Iainarchaeia</taxon>
        <taxon>Candidatus Iainarchaeales</taxon>
        <taxon>Candidatus Iainarchaeaceae</taxon>
        <taxon>Candidatus Iainarchaeum</taxon>
    </lineage>
</organism>
<dbReference type="Proteomes" id="UP000683213">
    <property type="component" value="Unassembled WGS sequence"/>
</dbReference>
<dbReference type="AlphaFoldDB" id="A0A7J4IVF4"/>
<dbReference type="InterPro" id="IPR043140">
    <property type="entry name" value="Ribosomal_uS14_sf"/>
</dbReference>
<reference evidence="5" key="1">
    <citation type="journal article" date="2020" name="bioRxiv">
        <title>A rank-normalized archaeal taxonomy based on genome phylogeny resolves widespread incomplete and uneven classifications.</title>
        <authorList>
            <person name="Rinke C."/>
            <person name="Chuvochina M."/>
            <person name="Mussig A.J."/>
            <person name="Chaumeil P.-A."/>
            <person name="Waite D.W."/>
            <person name="Whitman W.B."/>
            <person name="Parks D.H."/>
            <person name="Hugenholtz P."/>
        </authorList>
    </citation>
    <scope>NUCLEOTIDE SEQUENCE [LARGE SCALE GENOMIC DNA]</scope>
</reference>
<keyword evidence="2" id="KW-0687">Ribonucleoprotein</keyword>
<dbReference type="SUPFAM" id="SSF57716">
    <property type="entry name" value="Glucocorticoid receptor-like (DNA-binding domain)"/>
    <property type="match status" value="1"/>
</dbReference>
<gene>
    <name evidence="3" type="ORF">HA237_03140</name>
    <name evidence="4" type="ORF">J4224_02950</name>
</gene>
<name>A0A7J4IVF4_9ARCH</name>
<proteinExistence type="predicted"/>
<dbReference type="Pfam" id="PF00253">
    <property type="entry name" value="Ribosomal_S14"/>
    <property type="match status" value="1"/>
</dbReference>
<keyword evidence="1 3" id="KW-0689">Ribosomal protein</keyword>
<dbReference type="EMBL" id="JAGVWF010000038">
    <property type="protein sequence ID" value="MBS3059360.1"/>
    <property type="molecule type" value="Genomic_DNA"/>
</dbReference>
<evidence type="ECO:0000313" key="3">
    <source>
        <dbReference type="EMBL" id="HIH08339.1"/>
    </source>
</evidence>